<reference evidence="1" key="1">
    <citation type="submission" date="2014-09" db="EMBL/GenBank/DDBJ databases">
        <authorList>
            <person name="Magalhaes I.L.F."/>
            <person name="Oliveira U."/>
            <person name="Santos F.R."/>
            <person name="Vidigal T.H.D.A."/>
            <person name="Brescovit A.D."/>
            <person name="Santos A.J."/>
        </authorList>
    </citation>
    <scope>NUCLEOTIDE SEQUENCE</scope>
    <source>
        <tissue evidence="1">Shoot tissue taken approximately 20 cm above the soil surface</tissue>
    </source>
</reference>
<dbReference type="EMBL" id="GBRH01174299">
    <property type="protein sequence ID" value="JAE23597.1"/>
    <property type="molecule type" value="Transcribed_RNA"/>
</dbReference>
<accession>A0A0A9GGL6</accession>
<sequence>MYSAFQVSYSIQTMTISDKDMKCLRRFT</sequence>
<organism evidence="1">
    <name type="scientific">Arundo donax</name>
    <name type="common">Giant reed</name>
    <name type="synonym">Donax arundinaceus</name>
    <dbReference type="NCBI Taxonomy" id="35708"/>
    <lineage>
        <taxon>Eukaryota</taxon>
        <taxon>Viridiplantae</taxon>
        <taxon>Streptophyta</taxon>
        <taxon>Embryophyta</taxon>
        <taxon>Tracheophyta</taxon>
        <taxon>Spermatophyta</taxon>
        <taxon>Magnoliopsida</taxon>
        <taxon>Liliopsida</taxon>
        <taxon>Poales</taxon>
        <taxon>Poaceae</taxon>
        <taxon>PACMAD clade</taxon>
        <taxon>Arundinoideae</taxon>
        <taxon>Arundineae</taxon>
        <taxon>Arundo</taxon>
    </lineage>
</organism>
<evidence type="ECO:0000313" key="1">
    <source>
        <dbReference type="EMBL" id="JAE23597.1"/>
    </source>
</evidence>
<reference evidence="1" key="2">
    <citation type="journal article" date="2015" name="Data Brief">
        <title>Shoot transcriptome of the giant reed, Arundo donax.</title>
        <authorList>
            <person name="Barrero R.A."/>
            <person name="Guerrero F.D."/>
            <person name="Moolhuijzen P."/>
            <person name="Goolsby J.A."/>
            <person name="Tidwell J."/>
            <person name="Bellgard S.E."/>
            <person name="Bellgard M.I."/>
        </authorList>
    </citation>
    <scope>NUCLEOTIDE SEQUENCE</scope>
    <source>
        <tissue evidence="1">Shoot tissue taken approximately 20 cm above the soil surface</tissue>
    </source>
</reference>
<protein>
    <submittedName>
        <fullName evidence="1">Uncharacterized protein</fullName>
    </submittedName>
</protein>
<proteinExistence type="predicted"/>
<dbReference type="AlphaFoldDB" id="A0A0A9GGL6"/>
<name>A0A0A9GGL6_ARUDO</name>